<evidence type="ECO:0000256" key="1">
    <source>
        <dbReference type="SAM" id="MobiDB-lite"/>
    </source>
</evidence>
<feature type="region of interest" description="Disordered" evidence="1">
    <location>
        <begin position="1"/>
        <end position="31"/>
    </location>
</feature>
<feature type="compositionally biased region" description="Basic and acidic residues" evidence="1">
    <location>
        <begin position="459"/>
        <end position="468"/>
    </location>
</feature>
<dbReference type="AlphaFoldDB" id="A0A1E1LAX1"/>
<dbReference type="EMBL" id="FJUW01000043">
    <property type="protein sequence ID" value="CZT07721.1"/>
    <property type="molecule type" value="Genomic_DNA"/>
</dbReference>
<evidence type="ECO:0000313" key="3">
    <source>
        <dbReference type="Proteomes" id="UP000178129"/>
    </source>
</evidence>
<accession>A0A1E1LAX1</accession>
<feature type="region of interest" description="Disordered" evidence="1">
    <location>
        <begin position="293"/>
        <end position="472"/>
    </location>
</feature>
<feature type="region of interest" description="Disordered" evidence="1">
    <location>
        <begin position="523"/>
        <end position="552"/>
    </location>
</feature>
<feature type="region of interest" description="Disordered" evidence="1">
    <location>
        <begin position="591"/>
        <end position="620"/>
    </location>
</feature>
<gene>
    <name evidence="2" type="ORF">RCO7_11211</name>
</gene>
<keyword evidence="3" id="KW-1185">Reference proteome</keyword>
<reference evidence="3" key="1">
    <citation type="submission" date="2016-03" db="EMBL/GenBank/DDBJ databases">
        <authorList>
            <person name="Ploux O."/>
        </authorList>
    </citation>
    <scope>NUCLEOTIDE SEQUENCE [LARGE SCALE GENOMIC DNA]</scope>
    <source>
        <strain evidence="3">UK7</strain>
    </source>
</reference>
<feature type="region of interest" description="Disordered" evidence="1">
    <location>
        <begin position="51"/>
        <end position="167"/>
    </location>
</feature>
<evidence type="ECO:0008006" key="4">
    <source>
        <dbReference type="Google" id="ProtNLM"/>
    </source>
</evidence>
<feature type="compositionally biased region" description="Basic and acidic residues" evidence="1">
    <location>
        <begin position="410"/>
        <end position="419"/>
    </location>
</feature>
<feature type="compositionally biased region" description="Low complexity" evidence="1">
    <location>
        <begin position="377"/>
        <end position="394"/>
    </location>
</feature>
<proteinExistence type="predicted"/>
<dbReference type="Proteomes" id="UP000178129">
    <property type="component" value="Unassembled WGS sequence"/>
</dbReference>
<comment type="caution">
    <text evidence="2">The sequence shown here is derived from an EMBL/GenBank/DDBJ whole genome shotgun (WGS) entry which is preliminary data.</text>
</comment>
<feature type="compositionally biased region" description="Polar residues" evidence="1">
    <location>
        <begin position="150"/>
        <end position="160"/>
    </location>
</feature>
<feature type="compositionally biased region" description="Acidic residues" evidence="1">
    <location>
        <begin position="420"/>
        <end position="438"/>
    </location>
</feature>
<name>A0A1E1LAX1_9HELO</name>
<feature type="compositionally biased region" description="Low complexity" evidence="1">
    <location>
        <begin position="307"/>
        <end position="319"/>
    </location>
</feature>
<organism evidence="2 3">
    <name type="scientific">Rhynchosporium graminicola</name>
    <dbReference type="NCBI Taxonomy" id="2792576"/>
    <lineage>
        <taxon>Eukaryota</taxon>
        <taxon>Fungi</taxon>
        <taxon>Dikarya</taxon>
        <taxon>Ascomycota</taxon>
        <taxon>Pezizomycotina</taxon>
        <taxon>Leotiomycetes</taxon>
        <taxon>Helotiales</taxon>
        <taxon>Ploettnerulaceae</taxon>
        <taxon>Rhynchosporium</taxon>
    </lineage>
</organism>
<protein>
    <recommendedName>
        <fullName evidence="4">Myb-like domain-containing protein</fullName>
    </recommendedName>
</protein>
<dbReference type="InParanoid" id="A0A1E1LAX1"/>
<evidence type="ECO:0000313" key="2">
    <source>
        <dbReference type="EMBL" id="CZT07721.1"/>
    </source>
</evidence>
<dbReference type="Pfam" id="PF13921">
    <property type="entry name" value="Myb_DNA-bind_6"/>
    <property type="match status" value="1"/>
</dbReference>
<sequence>MDNIVFYQPPPASRSQPLRFPGTSTASHLSPEPFVSISACKVPTLVSKNIQFSDQYSRNDKQDSTASRNLPNRSDDNSDDDFPDMEKILSSTWQKSMPASEDLNGDEPNGFFDIDEVLSGAQQKGQTSEDSDFSRTVVDMVESRPRGGSPTVSSRSSAGSNRDPIILSNHEAVRAESETDYSNLEFDLPAKCDFSFPHIADSNILDGEGFGFDTVYVSDRLVADHQDDSNHRGSGVAHGARLQLAADLPRPAFRGYSSSTHQASPIQMTQGSTGYDGLNGTEEVEEEGIEVLADDQVDADTCSTKKPPSSIDSPASDSIFFLSELPDSQHDSTEPHQPGSAVASFTQSDMTSYPIPRHHRGRDDTKDVRRKRLRMPSLTRPPSSASSVSAVLETSDFERTQSVALPTAPAKERETHDTDYETVDDGGTDDSHDEDYNDMSDAAASEIRRSPRSQKRVKQAKDTEHNDMETPNVSYQVTTATLSANVQESEEIPIRGYLTLKTVQSKIVYSLTFSQEILQGPCGTSQRKCISRSVSSSRDRRDSGRLPVQEQAVSRPARYSRFSFDDDELLRQLKAEGLSWDEISDHFPERSKGTLQVHYSTKLKPRSETSKNAKKRRRSG</sequence>